<feature type="active site" description="Proton acceptor" evidence="10">
    <location>
        <position position="136"/>
    </location>
</feature>
<evidence type="ECO:0000313" key="13">
    <source>
        <dbReference type="Proteomes" id="UP000187209"/>
    </source>
</evidence>
<feature type="domain" description="Deacetylase sirtuin-type" evidence="11">
    <location>
        <begin position="19"/>
        <end position="271"/>
    </location>
</feature>
<name>A0A1R2CFF0_9CILI</name>
<dbReference type="SUPFAM" id="SSF52467">
    <property type="entry name" value="DHS-like NAD/FAD-binding domain"/>
    <property type="match status" value="1"/>
</dbReference>
<dbReference type="Pfam" id="PF02146">
    <property type="entry name" value="SIR2"/>
    <property type="match status" value="1"/>
</dbReference>
<dbReference type="GO" id="GO:0070403">
    <property type="term" value="F:NAD+ binding"/>
    <property type="evidence" value="ECO:0007669"/>
    <property type="project" value="InterPro"/>
</dbReference>
<comment type="similarity">
    <text evidence="7">Belongs to the sirtuin family. Class IV subfamily.</text>
</comment>
<evidence type="ECO:0000256" key="1">
    <source>
        <dbReference type="ARBA" id="ARBA00001947"/>
    </source>
</evidence>
<evidence type="ECO:0000256" key="4">
    <source>
        <dbReference type="ARBA" id="ARBA00022723"/>
    </source>
</evidence>
<sequence length="389" mass="43469">MANTALKTEEEKKEYFDSPEELDAKVTQLAMWIQESEHFTAFTGAGISTSAGIPDYRSGYNTVLPTGPGCWEKKAQGKTSNKPLIRTQMNKAIPTPTHMALVKLMEVGRLKFLISQNVDGLHRRSGIDPNKLSEVHGNTNLEICVKCKKEYMRDFRVRTAQKVHDHETGRLCEDDSCRGKLIDSIINFGENLSEKALDSGFSNSEQSDLCLAMGSSLTVTPAADMPKKTSRKGKLVIVNLQKTPLDSRAALKINALCDSVIQLLMQKLDLEIPPFKLVRRMQIKKTTESKGGETKDCLNFCGIDSDGCPFTLFTSINVQKGTVKKELKKNPLKFVDNRIDGKYKVTLNWQGHYAEPPLDIQLETTGLNTVVYVMVYDPSRKVWESVTTI</sequence>
<keyword evidence="5 10" id="KW-0862">Zinc</keyword>
<keyword evidence="3" id="KW-0808">Transferase</keyword>
<evidence type="ECO:0000256" key="2">
    <source>
        <dbReference type="ARBA" id="ARBA00022553"/>
    </source>
</evidence>
<feature type="binding site" evidence="10">
    <location>
        <position position="144"/>
    </location>
    <ligand>
        <name>Zn(2+)</name>
        <dbReference type="ChEBI" id="CHEBI:29105"/>
    </ligand>
</feature>
<reference evidence="12 13" key="1">
    <citation type="submission" date="2016-11" db="EMBL/GenBank/DDBJ databases">
        <title>The macronuclear genome of Stentor coeruleus: a giant cell with tiny introns.</title>
        <authorList>
            <person name="Slabodnick M."/>
            <person name="Ruby J.G."/>
            <person name="Reiff S.B."/>
            <person name="Swart E.C."/>
            <person name="Gosai S."/>
            <person name="Prabakaran S."/>
            <person name="Witkowska E."/>
            <person name="Larue G.E."/>
            <person name="Fisher S."/>
            <person name="Freeman R.M."/>
            <person name="Gunawardena J."/>
            <person name="Chu W."/>
            <person name="Stover N.A."/>
            <person name="Gregory B.D."/>
            <person name="Nowacki M."/>
            <person name="Derisi J."/>
            <person name="Roy S.W."/>
            <person name="Marshall W.F."/>
            <person name="Sood P."/>
        </authorList>
    </citation>
    <scope>NUCLEOTIDE SEQUENCE [LARGE SCALE GENOMIC DNA]</scope>
    <source>
        <strain evidence="12">WM001</strain>
    </source>
</reference>
<dbReference type="GO" id="GO:0017136">
    <property type="term" value="F:histone deacetylase activity, NAD-dependent"/>
    <property type="evidence" value="ECO:0007669"/>
    <property type="project" value="TreeGrafter"/>
</dbReference>
<dbReference type="InterPro" id="IPR029035">
    <property type="entry name" value="DHS-like_NAD/FAD-binding_dom"/>
</dbReference>
<evidence type="ECO:0000256" key="9">
    <source>
        <dbReference type="ARBA" id="ARBA00043038"/>
    </source>
</evidence>
<dbReference type="GO" id="GO:0046872">
    <property type="term" value="F:metal ion binding"/>
    <property type="evidence" value="ECO:0007669"/>
    <property type="project" value="UniProtKB-KW"/>
</dbReference>
<comment type="caution">
    <text evidence="12">The sequence shown here is derived from an EMBL/GenBank/DDBJ whole genome shotgun (WGS) entry which is preliminary data.</text>
</comment>
<dbReference type="Gene3D" id="2.20.28.200">
    <property type="match status" value="1"/>
</dbReference>
<dbReference type="GO" id="GO:0005634">
    <property type="term" value="C:nucleus"/>
    <property type="evidence" value="ECO:0007669"/>
    <property type="project" value="TreeGrafter"/>
</dbReference>
<organism evidence="12 13">
    <name type="scientific">Stentor coeruleus</name>
    <dbReference type="NCBI Taxonomy" id="5963"/>
    <lineage>
        <taxon>Eukaryota</taxon>
        <taxon>Sar</taxon>
        <taxon>Alveolata</taxon>
        <taxon>Ciliophora</taxon>
        <taxon>Postciliodesmatophora</taxon>
        <taxon>Heterotrichea</taxon>
        <taxon>Heterotrichida</taxon>
        <taxon>Stentoridae</taxon>
        <taxon>Stentor</taxon>
    </lineage>
</organism>
<evidence type="ECO:0000256" key="8">
    <source>
        <dbReference type="ARBA" id="ARBA00041832"/>
    </source>
</evidence>
<evidence type="ECO:0000256" key="10">
    <source>
        <dbReference type="PROSITE-ProRule" id="PRU00236"/>
    </source>
</evidence>
<evidence type="ECO:0000259" key="11">
    <source>
        <dbReference type="PROSITE" id="PS50305"/>
    </source>
</evidence>
<dbReference type="EMBL" id="MPUH01000171">
    <property type="protein sequence ID" value="OMJ87670.1"/>
    <property type="molecule type" value="Genomic_DNA"/>
</dbReference>
<gene>
    <name evidence="12" type="ORF">SteCoe_10597</name>
</gene>
<feature type="binding site" evidence="10">
    <location>
        <position position="177"/>
    </location>
    <ligand>
        <name>Zn(2+)</name>
        <dbReference type="ChEBI" id="CHEBI:29105"/>
    </ligand>
</feature>
<dbReference type="InterPro" id="IPR026590">
    <property type="entry name" value="Ssirtuin_cat_dom"/>
</dbReference>
<evidence type="ECO:0000256" key="6">
    <source>
        <dbReference type="ARBA" id="ARBA00023027"/>
    </source>
</evidence>
<evidence type="ECO:0000256" key="7">
    <source>
        <dbReference type="ARBA" id="ARBA00038170"/>
    </source>
</evidence>
<keyword evidence="4 10" id="KW-0479">Metal-binding</keyword>
<dbReference type="AlphaFoldDB" id="A0A1R2CFF0"/>
<keyword evidence="13" id="KW-1185">Reference proteome</keyword>
<dbReference type="PANTHER" id="PTHR11085:SF1">
    <property type="entry name" value="NAD-DEPENDENT PROTEIN DEACETYLASE SIRTUIN-7"/>
    <property type="match status" value="1"/>
</dbReference>
<keyword evidence="2" id="KW-0597">Phosphoprotein</keyword>
<keyword evidence="6" id="KW-0520">NAD</keyword>
<evidence type="ECO:0000256" key="5">
    <source>
        <dbReference type="ARBA" id="ARBA00022833"/>
    </source>
</evidence>
<dbReference type="OrthoDB" id="424302at2759"/>
<evidence type="ECO:0000313" key="12">
    <source>
        <dbReference type="EMBL" id="OMJ87670.1"/>
    </source>
</evidence>
<dbReference type="InterPro" id="IPR003000">
    <property type="entry name" value="Sirtuin"/>
</dbReference>
<dbReference type="Gene3D" id="3.40.50.1220">
    <property type="entry name" value="TPP-binding domain"/>
    <property type="match status" value="1"/>
</dbReference>
<dbReference type="InterPro" id="IPR050134">
    <property type="entry name" value="NAD-dep_sirtuin_deacylases"/>
</dbReference>
<proteinExistence type="inferred from homology"/>
<feature type="binding site" evidence="10">
    <location>
        <position position="147"/>
    </location>
    <ligand>
        <name>Zn(2+)</name>
        <dbReference type="ChEBI" id="CHEBI:29105"/>
    </ligand>
</feature>
<dbReference type="PROSITE" id="PS50305">
    <property type="entry name" value="SIRTUIN"/>
    <property type="match status" value="1"/>
</dbReference>
<dbReference type="Proteomes" id="UP000187209">
    <property type="component" value="Unassembled WGS sequence"/>
</dbReference>
<accession>A0A1R2CFF0</accession>
<evidence type="ECO:0000256" key="3">
    <source>
        <dbReference type="ARBA" id="ARBA00022679"/>
    </source>
</evidence>
<feature type="binding site" evidence="10">
    <location>
        <position position="172"/>
    </location>
    <ligand>
        <name>Zn(2+)</name>
        <dbReference type="ChEBI" id="CHEBI:29105"/>
    </ligand>
</feature>
<dbReference type="PANTHER" id="PTHR11085">
    <property type="entry name" value="NAD-DEPENDENT PROTEIN DEACYLASE SIRTUIN-5, MITOCHONDRIAL-RELATED"/>
    <property type="match status" value="1"/>
</dbReference>
<comment type="cofactor">
    <cofactor evidence="1">
        <name>Zn(2+)</name>
        <dbReference type="ChEBI" id="CHEBI:29105"/>
    </cofactor>
</comment>
<protein>
    <recommendedName>
        <fullName evidence="9">Regulatory protein SIR2 homolog 7</fullName>
    </recommendedName>
    <alternativeName>
        <fullName evidence="8">SIR2-like protein 7</fullName>
    </alternativeName>
</protein>